<keyword evidence="3" id="KW-0804">Transcription</keyword>
<dbReference type="GO" id="GO:0006355">
    <property type="term" value="P:regulation of DNA-templated transcription"/>
    <property type="evidence" value="ECO:0007669"/>
    <property type="project" value="InterPro"/>
</dbReference>
<keyword evidence="5" id="KW-0472">Membrane</keyword>
<proteinExistence type="predicted"/>
<evidence type="ECO:0000256" key="2">
    <source>
        <dbReference type="ARBA" id="ARBA00023125"/>
    </source>
</evidence>
<evidence type="ECO:0000256" key="4">
    <source>
        <dbReference type="ARBA" id="ARBA00023242"/>
    </source>
</evidence>
<dbReference type="InterPro" id="IPR003441">
    <property type="entry name" value="NAC-dom"/>
</dbReference>
<keyword evidence="5" id="KW-0812">Transmembrane</keyword>
<evidence type="ECO:0000256" key="3">
    <source>
        <dbReference type="ARBA" id="ARBA00023163"/>
    </source>
</evidence>
<dbReference type="AlphaFoldDB" id="A0A7J6F9M3"/>
<dbReference type="EMBL" id="JAATIP010000150">
    <property type="protein sequence ID" value="KAF4366460.1"/>
    <property type="molecule type" value="Genomic_DNA"/>
</dbReference>
<protein>
    <recommendedName>
        <fullName evidence="6">NAC domain-containing protein</fullName>
    </recommendedName>
</protein>
<keyword evidence="1" id="KW-0805">Transcription regulation</keyword>
<dbReference type="Proteomes" id="UP000525078">
    <property type="component" value="Unassembled WGS sequence"/>
</dbReference>
<evidence type="ECO:0000256" key="1">
    <source>
        <dbReference type="ARBA" id="ARBA00023015"/>
    </source>
</evidence>
<keyword evidence="4" id="KW-0539">Nucleus</keyword>
<evidence type="ECO:0000313" key="8">
    <source>
        <dbReference type="Proteomes" id="UP000525078"/>
    </source>
</evidence>
<keyword evidence="5" id="KW-1133">Transmembrane helix</keyword>
<dbReference type="SUPFAM" id="SSF101941">
    <property type="entry name" value="NAC domain"/>
    <property type="match status" value="1"/>
</dbReference>
<accession>A0A7J6F9M3</accession>
<dbReference type="Pfam" id="PF02365">
    <property type="entry name" value="NAM"/>
    <property type="match status" value="1"/>
</dbReference>
<reference evidence="7 8" key="1">
    <citation type="journal article" date="2020" name="bioRxiv">
        <title>Sequence and annotation of 42 cannabis genomes reveals extensive copy number variation in cannabinoid synthesis and pathogen resistance genes.</title>
        <authorList>
            <person name="Mckernan K.J."/>
            <person name="Helbert Y."/>
            <person name="Kane L.T."/>
            <person name="Ebling H."/>
            <person name="Zhang L."/>
            <person name="Liu B."/>
            <person name="Eaton Z."/>
            <person name="Mclaughlin S."/>
            <person name="Kingan S."/>
            <person name="Baybayan P."/>
            <person name="Concepcion G."/>
            <person name="Jordan M."/>
            <person name="Riva A."/>
            <person name="Barbazuk W."/>
            <person name="Harkins T."/>
        </authorList>
    </citation>
    <scope>NUCLEOTIDE SEQUENCE [LARGE SCALE GENOMIC DNA]</scope>
    <source>
        <strain evidence="8">cv. Jamaican Lion 4</strain>
        <tissue evidence="7">Leaf</tissue>
    </source>
</reference>
<name>A0A7J6F9M3_CANSA</name>
<dbReference type="InterPro" id="IPR036093">
    <property type="entry name" value="NAC_dom_sf"/>
</dbReference>
<evidence type="ECO:0000313" key="7">
    <source>
        <dbReference type="EMBL" id="KAF4366460.1"/>
    </source>
</evidence>
<dbReference type="PROSITE" id="PS51005">
    <property type="entry name" value="NAC"/>
    <property type="match status" value="1"/>
</dbReference>
<evidence type="ECO:0000256" key="5">
    <source>
        <dbReference type="SAM" id="Phobius"/>
    </source>
</evidence>
<dbReference type="GO" id="GO:0003677">
    <property type="term" value="F:DNA binding"/>
    <property type="evidence" value="ECO:0007669"/>
    <property type="project" value="UniProtKB-KW"/>
</dbReference>
<sequence length="86" mass="10393">MSKYHRFNPTDTELIAHLKLKIDGERSKLDDYIAEIDVCNWEPWELPGMYIHTYTYRYSVLFFFSFLFFFFLGIMFTIVYDSCSGF</sequence>
<feature type="transmembrane region" description="Helical" evidence="5">
    <location>
        <begin position="58"/>
        <end position="80"/>
    </location>
</feature>
<gene>
    <name evidence="7" type="ORF">F8388_003698</name>
</gene>
<feature type="domain" description="NAC" evidence="6">
    <location>
        <begin position="1"/>
        <end position="86"/>
    </location>
</feature>
<evidence type="ECO:0000259" key="6">
    <source>
        <dbReference type="PROSITE" id="PS51005"/>
    </source>
</evidence>
<comment type="caution">
    <text evidence="7">The sequence shown here is derived from an EMBL/GenBank/DDBJ whole genome shotgun (WGS) entry which is preliminary data.</text>
</comment>
<dbReference type="Gene3D" id="2.170.150.80">
    <property type="entry name" value="NAC domain"/>
    <property type="match status" value="1"/>
</dbReference>
<organism evidence="7 8">
    <name type="scientific">Cannabis sativa</name>
    <name type="common">Hemp</name>
    <name type="synonym">Marijuana</name>
    <dbReference type="NCBI Taxonomy" id="3483"/>
    <lineage>
        <taxon>Eukaryota</taxon>
        <taxon>Viridiplantae</taxon>
        <taxon>Streptophyta</taxon>
        <taxon>Embryophyta</taxon>
        <taxon>Tracheophyta</taxon>
        <taxon>Spermatophyta</taxon>
        <taxon>Magnoliopsida</taxon>
        <taxon>eudicotyledons</taxon>
        <taxon>Gunneridae</taxon>
        <taxon>Pentapetalae</taxon>
        <taxon>rosids</taxon>
        <taxon>fabids</taxon>
        <taxon>Rosales</taxon>
        <taxon>Cannabaceae</taxon>
        <taxon>Cannabis</taxon>
    </lineage>
</organism>
<keyword evidence="2" id="KW-0238">DNA-binding</keyword>